<feature type="compositionally biased region" description="Low complexity" evidence="1">
    <location>
        <begin position="1384"/>
        <end position="1393"/>
    </location>
</feature>
<gene>
    <name evidence="3" type="ORF">ABIE13_002157</name>
</gene>
<evidence type="ECO:0000256" key="1">
    <source>
        <dbReference type="SAM" id="MobiDB-lite"/>
    </source>
</evidence>
<dbReference type="Proteomes" id="UP001549320">
    <property type="component" value="Unassembled WGS sequence"/>
</dbReference>
<evidence type="ECO:0000259" key="2">
    <source>
        <dbReference type="Pfam" id="PF01345"/>
    </source>
</evidence>
<dbReference type="Gene3D" id="2.60.40.10">
    <property type="entry name" value="Immunoglobulins"/>
    <property type="match status" value="1"/>
</dbReference>
<feature type="domain" description="DUF11" evidence="2">
    <location>
        <begin position="1026"/>
        <end position="1124"/>
    </location>
</feature>
<dbReference type="InterPro" id="IPR047589">
    <property type="entry name" value="DUF11_rpt"/>
</dbReference>
<proteinExistence type="predicted"/>
<dbReference type="EMBL" id="JBEPSH010000004">
    <property type="protein sequence ID" value="MET4577046.1"/>
    <property type="molecule type" value="Genomic_DNA"/>
</dbReference>
<organism evidence="3 4">
    <name type="scientific">Ottowia thiooxydans</name>
    <dbReference type="NCBI Taxonomy" id="219182"/>
    <lineage>
        <taxon>Bacteria</taxon>
        <taxon>Pseudomonadati</taxon>
        <taxon>Pseudomonadota</taxon>
        <taxon>Betaproteobacteria</taxon>
        <taxon>Burkholderiales</taxon>
        <taxon>Comamonadaceae</taxon>
        <taxon>Ottowia</taxon>
    </lineage>
</organism>
<keyword evidence="4" id="KW-1185">Reference proteome</keyword>
<feature type="compositionally biased region" description="Polar residues" evidence="1">
    <location>
        <begin position="1394"/>
        <end position="1404"/>
    </location>
</feature>
<dbReference type="InterPro" id="IPR013783">
    <property type="entry name" value="Ig-like_fold"/>
</dbReference>
<dbReference type="InterPro" id="IPR001434">
    <property type="entry name" value="OmcB-like_DUF11"/>
</dbReference>
<dbReference type="PANTHER" id="PTHR34819">
    <property type="entry name" value="LARGE CYSTEINE-RICH PERIPLASMIC PROTEIN OMCB"/>
    <property type="match status" value="1"/>
</dbReference>
<dbReference type="InterPro" id="IPR051172">
    <property type="entry name" value="Chlamydia_OmcB"/>
</dbReference>
<dbReference type="Pfam" id="PF01345">
    <property type="entry name" value="DUF11"/>
    <property type="match status" value="1"/>
</dbReference>
<name>A0ABV2Q7N4_9BURK</name>
<feature type="region of interest" description="Disordered" evidence="1">
    <location>
        <begin position="1372"/>
        <end position="1409"/>
    </location>
</feature>
<accession>A0ABV2Q7N4</accession>
<dbReference type="NCBIfam" id="TIGR01451">
    <property type="entry name" value="B_ant_repeat"/>
    <property type="match status" value="1"/>
</dbReference>
<sequence>MHKYWIARVLSKIEWFRSFRNYLYYFVLGVFLLGSHVAHAAVGAIAVQQVTAATQETGRIFTYSINFTCSQGGSSDSSCNNLVITIPLAANVAAWPRTITGLPNGSTNNYVGGNLVITLPPSITTSGSSVAFLLNLTPPSNTTPNNTTWTIQASMTGSNIAPVISEARTSTATASLLFQLTKQTNGNATGTVARIGDTVVFTVTAFCDIRGTTVGDLYLDQFEIIDTLPNTVSYVSSNPPGLYNPINRTVTWNASVPPSSSHPLNSPFPARCQEANSGAGVTVNSTSFYTITARVNDGSESPSVPVVPAPSGLITNNATANYSSIDSATTENKNATSSLTAYYDPPPVGNIISKSANAPYPANPSYTYPGNWNSSAPGSSTSEAYYTLTVNMTQLASGYQPQIFDPMPCLNNYDSTIGRYSSLPIATLSADPLGSICTSPAFHPELFTVRPRSVSGYPTYGYGVAYAAGWRPIAVLTNGTQVPLDSSDPTGLSPDMNFPIPANIAGAVAMIIYPKHPAIASFPEASTAGFQLQSWIYGYADQLTDTHLLPNAGGFNRVTVLNNAYLRAFWQNETTARHQSAPATANFAVQRPVKQIGVFKNFTGGSASVSPIGLYDPTGANGGPYTGLALNASVISVEPIESEIIITDLLPLGMSVPNFYRTNPADPGSAFQPTIRMRVNQGSSSVLVHRVDAPWTIIDNYLGTGRQLVRIAIPPNRPGNPSPGPTFPLGIGEFTVLTDLASRPSGTPAPNSGGTTPLYLHTEVQPGTYENTVKIFAPGIPNVSATCRHVVNVANTYSATDPINESGFGVNTPNCQFSMSVARPGTGAGSYDIDKQVRGNLDGLYQNFGEAGNISLTGGSARYRIRWTNTGGTNLQNVVFYDVLPDLGDSRTASSVPRNSQFPVVFAGMVTPLPTGVTVQYSGSSNACRSDVYPTQSAGCANNWVTNVASVPGGMAGVKAIKVMSTQLYPAGSSVAVEFNVTTGTLTRAQMAYNNAAAIAAYASGDSMLPVDGRPVGLRGTDDSQLTLRKVVDRATASRGDTLTYGITVSNAGPLTAIGVPISDTLAPGSVFVSASDGGVHNGATTGGQVSWTLDLAPGTSKTLTVSATVAADASLNTAVINSVGLTNPAAGFQSPVVENQCEADANRSCASTMVNQLVPVSGRIYVEASAPLNAVDDGSAIDPGVPAQTVTLTCTTPDFGPITATTDSVGYFSFADVPAMASCQVTTTPAAGYQARYTQTGQTGEPATTGPLNTGVAGSTAALTVDISVPLAGSTGNLFALTARADMISTTTCSPASAAYGRMVSCTVTCTNASSSATAQNAFCSVPNAASLPGSPTPSCGAPGNLAPNGSLTCTVVFMMPVGGTNSIVVTGGTGADNDDNGGSDPAAGNNPSSASVASTGPSTVEPVPGLDKPALLLLLSLMMFLLYQQRRRVGGRR</sequence>
<comment type="caution">
    <text evidence="3">The sequence shown here is derived from an EMBL/GenBank/DDBJ whole genome shotgun (WGS) entry which is preliminary data.</text>
</comment>
<reference evidence="3 4" key="1">
    <citation type="submission" date="2024-06" db="EMBL/GenBank/DDBJ databases">
        <title>Sorghum-associated microbial communities from plants grown in Nebraska, USA.</title>
        <authorList>
            <person name="Schachtman D."/>
        </authorList>
    </citation>
    <scope>NUCLEOTIDE SEQUENCE [LARGE SCALE GENOMIC DNA]</scope>
    <source>
        <strain evidence="3 4">2709</strain>
    </source>
</reference>
<protein>
    <submittedName>
        <fullName evidence="3">Repeat protein (TIGR01451 family)</fullName>
    </submittedName>
</protein>
<evidence type="ECO:0000313" key="4">
    <source>
        <dbReference type="Proteomes" id="UP001549320"/>
    </source>
</evidence>
<evidence type="ECO:0000313" key="3">
    <source>
        <dbReference type="EMBL" id="MET4577046.1"/>
    </source>
</evidence>